<accession>A0AAW2V6D0</accession>
<evidence type="ECO:0000256" key="4">
    <source>
        <dbReference type="ARBA" id="ARBA00022801"/>
    </source>
</evidence>
<evidence type="ECO:0000256" key="1">
    <source>
        <dbReference type="ARBA" id="ARBA00005184"/>
    </source>
</evidence>
<dbReference type="AlphaFoldDB" id="A0AAW2V6D0"/>
<evidence type="ECO:0000256" key="2">
    <source>
        <dbReference type="ARBA" id="ARBA00008891"/>
    </source>
</evidence>
<comment type="pathway">
    <text evidence="1">Glycan metabolism; pectin degradation; 2-dehydro-3-deoxy-D-gluconate from pectin: step 1/5.</text>
</comment>
<evidence type="ECO:0000256" key="3">
    <source>
        <dbReference type="ARBA" id="ARBA00013229"/>
    </source>
</evidence>
<evidence type="ECO:0000256" key="6">
    <source>
        <dbReference type="ARBA" id="ARBA00047928"/>
    </source>
</evidence>
<reference evidence="9" key="1">
    <citation type="submission" date="2020-06" db="EMBL/GenBank/DDBJ databases">
        <authorList>
            <person name="Li T."/>
            <person name="Hu X."/>
            <person name="Zhang T."/>
            <person name="Song X."/>
            <person name="Zhang H."/>
            <person name="Dai N."/>
            <person name="Sheng W."/>
            <person name="Hou X."/>
            <person name="Wei L."/>
        </authorList>
    </citation>
    <scope>NUCLEOTIDE SEQUENCE</scope>
    <source>
        <strain evidence="9">G02</strain>
        <tissue evidence="9">Leaf</tissue>
    </source>
</reference>
<feature type="compositionally biased region" description="Polar residues" evidence="7">
    <location>
        <begin position="141"/>
        <end position="151"/>
    </location>
</feature>
<evidence type="ECO:0000256" key="7">
    <source>
        <dbReference type="SAM" id="MobiDB-lite"/>
    </source>
</evidence>
<proteinExistence type="inferred from homology"/>
<dbReference type="InterPro" id="IPR000070">
    <property type="entry name" value="Pectinesterase_cat"/>
</dbReference>
<dbReference type="SUPFAM" id="SSF51126">
    <property type="entry name" value="Pectin lyase-like"/>
    <property type="match status" value="1"/>
</dbReference>
<dbReference type="PANTHER" id="PTHR31321:SF76">
    <property type="entry name" value="PECTINESTERASE 10-RELATED"/>
    <property type="match status" value="1"/>
</dbReference>
<dbReference type="GO" id="GO:0042545">
    <property type="term" value="P:cell wall modification"/>
    <property type="evidence" value="ECO:0007669"/>
    <property type="project" value="InterPro"/>
</dbReference>
<protein>
    <recommendedName>
        <fullName evidence="3">pectinesterase</fullName>
        <ecNumber evidence="3">3.1.1.11</ecNumber>
    </recommendedName>
</protein>
<gene>
    <name evidence="9" type="ORF">Sradi_1030400</name>
</gene>
<evidence type="ECO:0000256" key="5">
    <source>
        <dbReference type="ARBA" id="ARBA00023085"/>
    </source>
</evidence>
<keyword evidence="5" id="KW-0063">Aspartyl esterase</keyword>
<comment type="caution">
    <text evidence="9">The sequence shown here is derived from an EMBL/GenBank/DDBJ whole genome shotgun (WGS) entry which is preliminary data.</text>
</comment>
<dbReference type="EMBL" id="JACGWJ010000004">
    <property type="protein sequence ID" value="KAL0424956.1"/>
    <property type="molecule type" value="Genomic_DNA"/>
</dbReference>
<feature type="region of interest" description="Disordered" evidence="7">
    <location>
        <begin position="65"/>
        <end position="156"/>
    </location>
</feature>
<dbReference type="Pfam" id="PF01095">
    <property type="entry name" value="Pectinesterase"/>
    <property type="match status" value="1"/>
</dbReference>
<organism evidence="9">
    <name type="scientific">Sesamum radiatum</name>
    <name type="common">Black benniseed</name>
    <dbReference type="NCBI Taxonomy" id="300843"/>
    <lineage>
        <taxon>Eukaryota</taxon>
        <taxon>Viridiplantae</taxon>
        <taxon>Streptophyta</taxon>
        <taxon>Embryophyta</taxon>
        <taxon>Tracheophyta</taxon>
        <taxon>Spermatophyta</taxon>
        <taxon>Magnoliopsida</taxon>
        <taxon>eudicotyledons</taxon>
        <taxon>Gunneridae</taxon>
        <taxon>Pentapetalae</taxon>
        <taxon>asterids</taxon>
        <taxon>lamiids</taxon>
        <taxon>Lamiales</taxon>
        <taxon>Pedaliaceae</taxon>
        <taxon>Sesamum</taxon>
    </lineage>
</organism>
<dbReference type="GO" id="GO:0030599">
    <property type="term" value="F:pectinesterase activity"/>
    <property type="evidence" value="ECO:0007669"/>
    <property type="project" value="UniProtKB-EC"/>
</dbReference>
<sequence length="482" mass="54109">MLRLGHLRENLEELDREFGRLAVNAQVAGQVQRADLDIVQTNIRSSLVASTALWNALQEPIRKASPSVMTRELREQGSKPALRVQDSKPVAADSSTAGTRPSSDSDEKAIIESQGVQTSDDSSQPSTSGVKEGEISLRPMTGTSKTNTNELSSSSSSAWQVYQRMWEKLISRKGVNPSKTIIETSGKYNRVWMMEGSKPEEVRECSRDGRKGSHPAFHFIKLQRPDMVAFNRIKATTEEAPLVSAISEDDVSTRRAWGLWVCLTEMDKVKYPFKIFSNKVNGSFLLNSMTGKSTEFAESMFEKKRMLIWENKLPATEYTRMKACNMLHVGQWHNHVCPCCEKQEKPLFGTKIRVTQKKPEPNEPGQRNQVPANHQLRLCGWKKSVKPRTWDTRNQGGQTKKCTISVVARALNGVPGYITAQGRSHAQDTNGFVFKNCNIVGNGKTFLGRPWREYARAVFYNTSMSSIVVPQGWDAWFSAGRE</sequence>
<reference evidence="9" key="2">
    <citation type="journal article" date="2024" name="Plant">
        <title>Genomic evolution and insights into agronomic trait innovations of Sesamum species.</title>
        <authorList>
            <person name="Miao H."/>
            <person name="Wang L."/>
            <person name="Qu L."/>
            <person name="Liu H."/>
            <person name="Sun Y."/>
            <person name="Le M."/>
            <person name="Wang Q."/>
            <person name="Wei S."/>
            <person name="Zheng Y."/>
            <person name="Lin W."/>
            <person name="Duan Y."/>
            <person name="Cao H."/>
            <person name="Xiong S."/>
            <person name="Wang X."/>
            <person name="Wei L."/>
            <person name="Li C."/>
            <person name="Ma Q."/>
            <person name="Ju M."/>
            <person name="Zhao R."/>
            <person name="Li G."/>
            <person name="Mu C."/>
            <person name="Tian Q."/>
            <person name="Mei H."/>
            <person name="Zhang T."/>
            <person name="Gao T."/>
            <person name="Zhang H."/>
        </authorList>
    </citation>
    <scope>NUCLEOTIDE SEQUENCE</scope>
    <source>
        <strain evidence="9">G02</strain>
    </source>
</reference>
<dbReference type="GO" id="GO:0045490">
    <property type="term" value="P:pectin catabolic process"/>
    <property type="evidence" value="ECO:0007669"/>
    <property type="project" value="TreeGrafter"/>
</dbReference>
<feature type="compositionally biased region" description="Polar residues" evidence="7">
    <location>
        <begin position="93"/>
        <end position="102"/>
    </location>
</feature>
<dbReference type="InterPro" id="IPR012334">
    <property type="entry name" value="Pectin_lyas_fold"/>
</dbReference>
<comment type="catalytic activity">
    <reaction evidence="6">
        <text>[(1-&gt;4)-alpha-D-galacturonosyl methyl ester](n) + n H2O = [(1-&gt;4)-alpha-D-galacturonosyl](n) + n methanol + n H(+)</text>
        <dbReference type="Rhea" id="RHEA:22380"/>
        <dbReference type="Rhea" id="RHEA-COMP:14570"/>
        <dbReference type="Rhea" id="RHEA-COMP:14573"/>
        <dbReference type="ChEBI" id="CHEBI:15377"/>
        <dbReference type="ChEBI" id="CHEBI:15378"/>
        <dbReference type="ChEBI" id="CHEBI:17790"/>
        <dbReference type="ChEBI" id="CHEBI:140522"/>
        <dbReference type="ChEBI" id="CHEBI:140523"/>
        <dbReference type="EC" id="3.1.1.11"/>
    </reaction>
</comment>
<dbReference type="InterPro" id="IPR011050">
    <property type="entry name" value="Pectin_lyase_fold/virulence"/>
</dbReference>
<keyword evidence="4" id="KW-0378">Hydrolase</keyword>
<dbReference type="PANTHER" id="PTHR31321">
    <property type="entry name" value="ACYL-COA THIOESTER HYDROLASE YBHC-RELATED"/>
    <property type="match status" value="1"/>
</dbReference>
<dbReference type="EC" id="3.1.1.11" evidence="3"/>
<feature type="compositionally biased region" description="Low complexity" evidence="7">
    <location>
        <begin position="117"/>
        <end position="128"/>
    </location>
</feature>
<comment type="similarity">
    <text evidence="2">Belongs to the pectinesterase family.</text>
</comment>
<evidence type="ECO:0000259" key="8">
    <source>
        <dbReference type="Pfam" id="PF01095"/>
    </source>
</evidence>
<evidence type="ECO:0000313" key="9">
    <source>
        <dbReference type="EMBL" id="KAL0424956.1"/>
    </source>
</evidence>
<feature type="domain" description="Pectinesterase catalytic" evidence="8">
    <location>
        <begin position="401"/>
        <end position="478"/>
    </location>
</feature>
<dbReference type="Gene3D" id="2.160.20.10">
    <property type="entry name" value="Single-stranded right-handed beta-helix, Pectin lyase-like"/>
    <property type="match status" value="1"/>
</dbReference>
<name>A0AAW2V6D0_SESRA</name>